<sequence>MEGEAFRYDPTKSYDSHPQLSIGRMTDVCAHCEAYKWPGEAPGMCCSNGKVKLSPLKPPPEPLESLMSGTTSESKHFLENIRQYNSCFQMTSFGASEKVFESGFRPTFKVQGQVYHRVGSLLPSSDEEPKFLQIYFMGDERKQADRRCKTNPGTRGDIVMKLQQMLHQYNTYVHSFKTALERMPSDEYNVIIKADKTPVGEHARRFNEPLVNEVAIVIVGNEFDKRDIVLEKKNSQLKTVSETHRFYDALQYPLIFWEGEDGYSFSIMQTNPATGNNGAVWSCQSYLTMSTTVSPVCG</sequence>
<dbReference type="AlphaFoldDB" id="A0A815H6L5"/>
<reference evidence="1" key="1">
    <citation type="submission" date="2021-02" db="EMBL/GenBank/DDBJ databases">
        <authorList>
            <person name="Nowell W R."/>
        </authorList>
    </citation>
    <scope>NUCLEOTIDE SEQUENCE</scope>
</reference>
<organism evidence="1 2">
    <name type="scientific">Rotaria magnacalcarata</name>
    <dbReference type="NCBI Taxonomy" id="392030"/>
    <lineage>
        <taxon>Eukaryota</taxon>
        <taxon>Metazoa</taxon>
        <taxon>Spiralia</taxon>
        <taxon>Gnathifera</taxon>
        <taxon>Rotifera</taxon>
        <taxon>Eurotatoria</taxon>
        <taxon>Bdelloidea</taxon>
        <taxon>Philodinida</taxon>
        <taxon>Philodinidae</taxon>
        <taxon>Rotaria</taxon>
    </lineage>
</organism>
<accession>A0A815H6L5</accession>
<dbReference type="PANTHER" id="PTHR45786">
    <property type="entry name" value="DNA BINDING PROTEIN-LIKE"/>
    <property type="match status" value="1"/>
</dbReference>
<dbReference type="EMBL" id="CAJNOW010002398">
    <property type="protein sequence ID" value="CAF1349919.1"/>
    <property type="molecule type" value="Genomic_DNA"/>
</dbReference>
<gene>
    <name evidence="1" type="ORF">KQP761_LOCUS7183</name>
</gene>
<evidence type="ECO:0008006" key="3">
    <source>
        <dbReference type="Google" id="ProtNLM"/>
    </source>
</evidence>
<dbReference type="PANTHER" id="PTHR45786:SF74">
    <property type="entry name" value="ATP-DEPENDENT DNA HELICASE"/>
    <property type="match status" value="1"/>
</dbReference>
<comment type="caution">
    <text evidence="1">The sequence shown here is derived from an EMBL/GenBank/DDBJ whole genome shotgun (WGS) entry which is preliminary data.</text>
</comment>
<evidence type="ECO:0000313" key="2">
    <source>
        <dbReference type="Proteomes" id="UP000663834"/>
    </source>
</evidence>
<evidence type="ECO:0000313" key="1">
    <source>
        <dbReference type="EMBL" id="CAF1349919.1"/>
    </source>
</evidence>
<dbReference type="Proteomes" id="UP000663834">
    <property type="component" value="Unassembled WGS sequence"/>
</dbReference>
<protein>
    <recommendedName>
        <fullName evidence="3">Helitron helicase-like domain-containing protein</fullName>
    </recommendedName>
</protein>
<dbReference type="OrthoDB" id="10051381at2759"/>
<name>A0A815H6L5_9BILA</name>
<proteinExistence type="predicted"/>